<evidence type="ECO:0000313" key="2">
    <source>
        <dbReference type="EMBL" id="BAD19420.1"/>
    </source>
</evidence>
<evidence type="ECO:0000313" key="3">
    <source>
        <dbReference type="Proteomes" id="UP000000763"/>
    </source>
</evidence>
<sequence length="98" mass="11174">MSGRRRWHGMLVGDRMVVRRWQQCGKTEKDSLVYTFALFQRQQVEEGRWQWGQETATPTAHAQAHNHLPGRGEARPHARPRAAFRADGNIARAGRLGG</sequence>
<reference evidence="3" key="1">
    <citation type="journal article" date="2005" name="Nature">
        <title>The map-based sequence of the rice genome.</title>
        <authorList>
            <consortium name="International rice genome sequencing project (IRGSP)"/>
            <person name="Matsumoto T."/>
            <person name="Wu J."/>
            <person name="Kanamori H."/>
            <person name="Katayose Y."/>
            <person name="Fujisawa M."/>
            <person name="Namiki N."/>
            <person name="Mizuno H."/>
            <person name="Yamamoto K."/>
            <person name="Antonio B.A."/>
            <person name="Baba T."/>
            <person name="Sakata K."/>
            <person name="Nagamura Y."/>
            <person name="Aoki H."/>
            <person name="Arikawa K."/>
            <person name="Arita K."/>
            <person name="Bito T."/>
            <person name="Chiden Y."/>
            <person name="Fujitsuka N."/>
            <person name="Fukunaka R."/>
            <person name="Hamada M."/>
            <person name="Harada C."/>
            <person name="Hayashi A."/>
            <person name="Hijishita S."/>
            <person name="Honda M."/>
            <person name="Hosokawa S."/>
            <person name="Ichikawa Y."/>
            <person name="Idonuma A."/>
            <person name="Iijima M."/>
            <person name="Ikeda M."/>
            <person name="Ikeno M."/>
            <person name="Ito K."/>
            <person name="Ito S."/>
            <person name="Ito T."/>
            <person name="Ito Y."/>
            <person name="Ito Y."/>
            <person name="Iwabuchi A."/>
            <person name="Kamiya K."/>
            <person name="Karasawa W."/>
            <person name="Kurita K."/>
            <person name="Katagiri S."/>
            <person name="Kikuta A."/>
            <person name="Kobayashi H."/>
            <person name="Kobayashi N."/>
            <person name="Machita K."/>
            <person name="Maehara T."/>
            <person name="Masukawa M."/>
            <person name="Mizubayashi T."/>
            <person name="Mukai Y."/>
            <person name="Nagasaki H."/>
            <person name="Nagata Y."/>
            <person name="Naito S."/>
            <person name="Nakashima M."/>
            <person name="Nakama Y."/>
            <person name="Nakamichi Y."/>
            <person name="Nakamura M."/>
            <person name="Meguro A."/>
            <person name="Negishi M."/>
            <person name="Ohta I."/>
            <person name="Ohta T."/>
            <person name="Okamoto M."/>
            <person name="Ono N."/>
            <person name="Saji S."/>
            <person name="Sakaguchi M."/>
            <person name="Sakai K."/>
            <person name="Shibata M."/>
            <person name="Shimokawa T."/>
            <person name="Song J."/>
            <person name="Takazaki Y."/>
            <person name="Terasawa K."/>
            <person name="Tsugane M."/>
            <person name="Tsuji K."/>
            <person name="Ueda S."/>
            <person name="Waki K."/>
            <person name="Yamagata H."/>
            <person name="Yamamoto M."/>
            <person name="Yamamoto S."/>
            <person name="Yamane H."/>
            <person name="Yoshiki S."/>
            <person name="Yoshihara R."/>
            <person name="Yukawa K."/>
            <person name="Zhong H."/>
            <person name="Yano M."/>
            <person name="Yuan Q."/>
            <person name="Ouyang S."/>
            <person name="Liu J."/>
            <person name="Jones K.M."/>
            <person name="Gansberger K."/>
            <person name="Moffat K."/>
            <person name="Hill J."/>
            <person name="Bera J."/>
            <person name="Fadrosh D."/>
            <person name="Jin S."/>
            <person name="Johri S."/>
            <person name="Kim M."/>
            <person name="Overton L."/>
            <person name="Reardon M."/>
            <person name="Tsitrin T."/>
            <person name="Vuong H."/>
            <person name="Weaver B."/>
            <person name="Ciecko A."/>
            <person name="Tallon L."/>
            <person name="Jackson J."/>
            <person name="Pai G."/>
            <person name="Aken S.V."/>
            <person name="Utterback T."/>
            <person name="Reidmuller S."/>
            <person name="Feldblyum T."/>
            <person name="Hsiao J."/>
            <person name="Zismann V."/>
            <person name="Iobst S."/>
            <person name="de Vazeille A.R."/>
            <person name="Buell C.R."/>
            <person name="Ying K."/>
            <person name="Li Y."/>
            <person name="Lu T."/>
            <person name="Huang Y."/>
            <person name="Zhao Q."/>
            <person name="Feng Q."/>
            <person name="Zhang L."/>
            <person name="Zhu J."/>
            <person name="Weng Q."/>
            <person name="Mu J."/>
            <person name="Lu Y."/>
            <person name="Fan D."/>
            <person name="Liu Y."/>
            <person name="Guan J."/>
            <person name="Zhang Y."/>
            <person name="Yu S."/>
            <person name="Liu X."/>
            <person name="Zhang Y."/>
            <person name="Hong G."/>
            <person name="Han B."/>
            <person name="Choisne N."/>
            <person name="Demange N."/>
            <person name="Orjeda G."/>
            <person name="Samain S."/>
            <person name="Cattolico L."/>
            <person name="Pelletier E."/>
            <person name="Couloux A."/>
            <person name="Segurens B."/>
            <person name="Wincker P."/>
            <person name="D'Hont A."/>
            <person name="Scarpelli C."/>
            <person name="Weissenbach J."/>
            <person name="Salanoubat M."/>
            <person name="Quetier F."/>
            <person name="Yu Y."/>
            <person name="Kim H.R."/>
            <person name="Rambo T."/>
            <person name="Currie J."/>
            <person name="Collura K."/>
            <person name="Luo M."/>
            <person name="Yang T."/>
            <person name="Ammiraju J.S.S."/>
            <person name="Engler F."/>
            <person name="Soderlund C."/>
            <person name="Wing R.A."/>
            <person name="Palmer L.E."/>
            <person name="de la Bastide M."/>
            <person name="Spiegel L."/>
            <person name="Nascimento L."/>
            <person name="Zutavern T."/>
            <person name="O'Shaughnessy A."/>
            <person name="Dike S."/>
            <person name="Dedhia N."/>
            <person name="Preston R."/>
            <person name="Balija V."/>
            <person name="McCombie W.R."/>
            <person name="Chow T."/>
            <person name="Chen H."/>
            <person name="Chung M."/>
            <person name="Chen C."/>
            <person name="Shaw J."/>
            <person name="Wu H."/>
            <person name="Hsiao K."/>
            <person name="Chao Y."/>
            <person name="Chu M."/>
            <person name="Cheng C."/>
            <person name="Hour A."/>
            <person name="Lee P."/>
            <person name="Lin S."/>
            <person name="Lin Y."/>
            <person name="Liou J."/>
            <person name="Liu S."/>
            <person name="Hsing Y."/>
            <person name="Raghuvanshi S."/>
            <person name="Mohanty A."/>
            <person name="Bharti A.K."/>
            <person name="Gaur A."/>
            <person name="Gupta V."/>
            <person name="Kumar D."/>
            <person name="Ravi V."/>
            <person name="Vij S."/>
            <person name="Kapur A."/>
            <person name="Khurana P."/>
            <person name="Khurana P."/>
            <person name="Khurana J.P."/>
            <person name="Tyagi A.K."/>
            <person name="Gaikwad K."/>
            <person name="Singh A."/>
            <person name="Dalal V."/>
            <person name="Srivastava S."/>
            <person name="Dixit A."/>
            <person name="Pal A.K."/>
            <person name="Ghazi I.A."/>
            <person name="Yadav M."/>
            <person name="Pandit A."/>
            <person name="Bhargava A."/>
            <person name="Sureshbabu K."/>
            <person name="Batra K."/>
            <person name="Sharma T.R."/>
            <person name="Mohapatra T."/>
            <person name="Singh N.K."/>
            <person name="Messing J."/>
            <person name="Nelson A.B."/>
            <person name="Fuks G."/>
            <person name="Kavchok S."/>
            <person name="Keizer G."/>
            <person name="Linton E."/>
            <person name="Llaca V."/>
            <person name="Song R."/>
            <person name="Tanyolac B."/>
            <person name="Young S."/>
            <person name="Ho-Il K."/>
            <person name="Hahn J.H."/>
            <person name="Sangsakoo G."/>
            <person name="Vanavichit A."/>
            <person name="de Mattos Luiz.A.T."/>
            <person name="Zimmer P.D."/>
            <person name="Malone G."/>
            <person name="Dellagostin O."/>
            <person name="de Oliveira A.C."/>
            <person name="Bevan M."/>
            <person name="Bancroft I."/>
            <person name="Minx P."/>
            <person name="Cordum H."/>
            <person name="Wilson R."/>
            <person name="Cheng Z."/>
            <person name="Jin W."/>
            <person name="Jiang J."/>
            <person name="Leong S.A."/>
            <person name="Iwama H."/>
            <person name="Gojobori T."/>
            <person name="Itoh T."/>
            <person name="Niimura Y."/>
            <person name="Fujii Y."/>
            <person name="Habara T."/>
            <person name="Sakai H."/>
            <person name="Sato Y."/>
            <person name="Wilson G."/>
            <person name="Kumar K."/>
            <person name="McCouch S."/>
            <person name="Juretic N."/>
            <person name="Hoen D."/>
            <person name="Wright S."/>
            <person name="Bruskiewich R."/>
            <person name="Bureau T."/>
            <person name="Miyao A."/>
            <person name="Hirochika H."/>
            <person name="Nishikawa T."/>
            <person name="Kadowaki K."/>
            <person name="Sugiura M."/>
            <person name="Burr B."/>
            <person name="Sasaki T."/>
        </authorList>
    </citation>
    <scope>NUCLEOTIDE SEQUENCE [LARGE SCALE GENOMIC DNA]</scope>
    <source>
        <strain evidence="3">cv. Nipponbare</strain>
    </source>
</reference>
<name>Q6K847_ORYSJ</name>
<reference evidence="3" key="2">
    <citation type="journal article" date="2008" name="Nucleic Acids Res.">
        <title>The rice annotation project database (RAP-DB): 2008 update.</title>
        <authorList>
            <consortium name="The rice annotation project (RAP)"/>
        </authorList>
    </citation>
    <scope>GENOME REANNOTATION</scope>
    <source>
        <strain evidence="3">cv. Nipponbare</strain>
    </source>
</reference>
<gene>
    <name evidence="2" type="primary">OJ1548_F12.16</name>
</gene>
<protein>
    <submittedName>
        <fullName evidence="2">Uncharacterized protein</fullName>
    </submittedName>
</protein>
<dbReference type="EMBL" id="AP004240">
    <property type="protein sequence ID" value="BAD19420.1"/>
    <property type="molecule type" value="Genomic_DNA"/>
</dbReference>
<dbReference type="Proteomes" id="UP000000763">
    <property type="component" value="Chromosome 2"/>
</dbReference>
<feature type="region of interest" description="Disordered" evidence="1">
    <location>
        <begin position="55"/>
        <end position="98"/>
    </location>
</feature>
<organism evidence="2 3">
    <name type="scientific">Oryza sativa subsp. japonica</name>
    <name type="common">Rice</name>
    <dbReference type="NCBI Taxonomy" id="39947"/>
    <lineage>
        <taxon>Eukaryota</taxon>
        <taxon>Viridiplantae</taxon>
        <taxon>Streptophyta</taxon>
        <taxon>Embryophyta</taxon>
        <taxon>Tracheophyta</taxon>
        <taxon>Spermatophyta</taxon>
        <taxon>Magnoliopsida</taxon>
        <taxon>Liliopsida</taxon>
        <taxon>Poales</taxon>
        <taxon>Poaceae</taxon>
        <taxon>BOP clade</taxon>
        <taxon>Oryzoideae</taxon>
        <taxon>Oryzeae</taxon>
        <taxon>Oryzinae</taxon>
        <taxon>Oryza</taxon>
        <taxon>Oryza sativa</taxon>
    </lineage>
</organism>
<dbReference type="AlphaFoldDB" id="Q6K847"/>
<evidence type="ECO:0000256" key="1">
    <source>
        <dbReference type="SAM" id="MobiDB-lite"/>
    </source>
</evidence>
<accession>Q6K847</accession>
<proteinExistence type="predicted"/>